<evidence type="ECO:0000313" key="4">
    <source>
        <dbReference type="EMBL" id="RFO97992.1"/>
    </source>
</evidence>
<proteinExistence type="predicted"/>
<dbReference type="SUPFAM" id="SSF52540">
    <property type="entry name" value="P-loop containing nucleoside triphosphate hydrolases"/>
    <property type="match status" value="1"/>
</dbReference>
<dbReference type="InterPro" id="IPR005702">
    <property type="entry name" value="Wzc-like_C"/>
</dbReference>
<dbReference type="GO" id="GO:0005886">
    <property type="term" value="C:plasma membrane"/>
    <property type="evidence" value="ECO:0007669"/>
    <property type="project" value="TreeGrafter"/>
</dbReference>
<dbReference type="Proteomes" id="UP000260665">
    <property type="component" value="Unassembled WGS sequence"/>
</dbReference>
<dbReference type="InterPro" id="IPR037257">
    <property type="entry name" value="T2SS_E_N_sf"/>
</dbReference>
<keyword evidence="4" id="KW-0418">Kinase</keyword>
<accession>A0A3E1RG43</accession>
<keyword evidence="5" id="KW-1185">Reference proteome</keyword>
<dbReference type="GO" id="GO:0005524">
    <property type="term" value="F:ATP binding"/>
    <property type="evidence" value="ECO:0007669"/>
    <property type="project" value="UniProtKB-KW"/>
</dbReference>
<protein>
    <submittedName>
        <fullName evidence="4">Chain length determinant protein tyrosine kinase EpsG</fullName>
    </submittedName>
</protein>
<dbReference type="PANTHER" id="PTHR32309">
    <property type="entry name" value="TYROSINE-PROTEIN KINASE"/>
    <property type="match status" value="1"/>
</dbReference>
<dbReference type="EMBL" id="QFZK01000002">
    <property type="protein sequence ID" value="RFO97992.1"/>
    <property type="molecule type" value="Genomic_DNA"/>
</dbReference>
<keyword evidence="1" id="KW-0547">Nucleotide-binding</keyword>
<dbReference type="InterPro" id="IPR027417">
    <property type="entry name" value="P-loop_NTPase"/>
</dbReference>
<dbReference type="RefSeq" id="WP_117174508.1">
    <property type="nucleotide sequence ID" value="NZ_QFZK01000002.1"/>
</dbReference>
<reference evidence="4 5" key="1">
    <citation type="submission" date="2018-05" db="EMBL/GenBank/DDBJ databases">
        <title>Rhodoferax soyangensis sp.nov., isolated from an oligotrophic freshwater lake.</title>
        <authorList>
            <person name="Park M."/>
        </authorList>
    </citation>
    <scope>NUCLEOTIDE SEQUENCE [LARGE SCALE GENOMIC DNA]</scope>
    <source>
        <strain evidence="4 5">IMCC26218</strain>
    </source>
</reference>
<feature type="region of interest" description="Disordered" evidence="3">
    <location>
        <begin position="17"/>
        <end position="36"/>
    </location>
</feature>
<dbReference type="OrthoDB" id="9808257at2"/>
<name>A0A3E1RG43_9BURK</name>
<dbReference type="PANTHER" id="PTHR32309:SF13">
    <property type="entry name" value="FERRIC ENTEROBACTIN TRANSPORT PROTEIN FEPE"/>
    <property type="match status" value="1"/>
</dbReference>
<evidence type="ECO:0000313" key="5">
    <source>
        <dbReference type="Proteomes" id="UP000260665"/>
    </source>
</evidence>
<evidence type="ECO:0000256" key="3">
    <source>
        <dbReference type="SAM" id="MobiDB-lite"/>
    </source>
</evidence>
<gene>
    <name evidence="4" type="primary">epsG</name>
    <name evidence="4" type="ORF">DIC66_04500</name>
</gene>
<organism evidence="4 5">
    <name type="scientific">Rhodoferax lacus</name>
    <dbReference type="NCBI Taxonomy" id="2184758"/>
    <lineage>
        <taxon>Bacteria</taxon>
        <taxon>Pseudomonadati</taxon>
        <taxon>Pseudomonadota</taxon>
        <taxon>Betaproteobacteria</taxon>
        <taxon>Burkholderiales</taxon>
        <taxon>Comamonadaceae</taxon>
        <taxon>Rhodoferax</taxon>
    </lineage>
</organism>
<dbReference type="SUPFAM" id="SSF160246">
    <property type="entry name" value="EspE N-terminal domain-like"/>
    <property type="match status" value="1"/>
</dbReference>
<evidence type="ECO:0000256" key="1">
    <source>
        <dbReference type="ARBA" id="ARBA00022741"/>
    </source>
</evidence>
<keyword evidence="4" id="KW-0808">Transferase</keyword>
<dbReference type="InterPro" id="IPR017479">
    <property type="entry name" value="Tyr_kinase_chain_length_EpsG"/>
</dbReference>
<evidence type="ECO:0000256" key="2">
    <source>
        <dbReference type="ARBA" id="ARBA00022840"/>
    </source>
</evidence>
<dbReference type="NCBIfam" id="TIGR01007">
    <property type="entry name" value="eps_fam"/>
    <property type="match status" value="1"/>
</dbReference>
<comment type="caution">
    <text evidence="4">The sequence shown here is derived from an EMBL/GenBank/DDBJ whole genome shotgun (WGS) entry which is preliminary data.</text>
</comment>
<dbReference type="AlphaFoldDB" id="A0A3E1RG43"/>
<dbReference type="NCBIfam" id="TIGR03029">
    <property type="entry name" value="EpsG"/>
    <property type="match status" value="1"/>
</dbReference>
<dbReference type="CDD" id="cd05387">
    <property type="entry name" value="BY-kinase"/>
    <property type="match status" value="1"/>
</dbReference>
<dbReference type="GO" id="GO:0004713">
    <property type="term" value="F:protein tyrosine kinase activity"/>
    <property type="evidence" value="ECO:0007669"/>
    <property type="project" value="TreeGrafter"/>
</dbReference>
<dbReference type="Gene3D" id="3.40.50.300">
    <property type="entry name" value="P-loop containing nucleotide triphosphate hydrolases"/>
    <property type="match status" value="1"/>
</dbReference>
<keyword evidence="2" id="KW-0067">ATP-binding</keyword>
<dbReference type="InterPro" id="IPR050445">
    <property type="entry name" value="Bact_polysacc_biosynth/exp"/>
</dbReference>
<sequence length="319" mass="34662">MNKDKEHFHSSLFPADIDIDLDEGPDGPSTNNTPKRSIGKILVDAGVISQDDAIRVMSYQREKGIRFGEAAIHMGLISEGDIRYALSYQYEYAYLPRSSGKATNPELVAAYMPFSHEVDQLRSIRSQLKLRWFDGSEGRAMLPVLGAGRAEGGSYLAANLAIVFAQMGERTLLIDADMRTPRQHVLFQISNQLGFSSLLAGRSDVASALQTISFMPNLQVLTAGPVPPNPLELLNRANLAELMEWASKAYDVVLIDTPSMSVGADAMLIAAKAGAAMVVARANETKLSAYVEMMDALKRSNINIVGAVLNNPPLIDVAH</sequence>